<dbReference type="RefSeq" id="WP_058460052.1">
    <property type="nucleotide sequence ID" value="NZ_CAAAIY010000005.1"/>
</dbReference>
<evidence type="ECO:0000313" key="2">
    <source>
        <dbReference type="EMBL" id="KTC70860.1"/>
    </source>
</evidence>
<comment type="caution">
    <text evidence="2">The sequence shown here is derived from an EMBL/GenBank/DDBJ whole genome shotgun (WGS) entry which is preliminary data.</text>
</comment>
<reference evidence="2 3" key="1">
    <citation type="submission" date="2015-11" db="EMBL/GenBank/DDBJ databases">
        <title>Genomic analysis of 38 Legionella species identifies large and diverse effector repertoires.</title>
        <authorList>
            <person name="Burstein D."/>
            <person name="Amaro F."/>
            <person name="Zusman T."/>
            <person name="Lifshitz Z."/>
            <person name="Cohen O."/>
            <person name="Gilbert J.A."/>
            <person name="Pupko T."/>
            <person name="Shuman H.A."/>
            <person name="Segal G."/>
        </authorList>
    </citation>
    <scope>NUCLEOTIDE SEQUENCE [LARGE SCALE GENOMIC DNA]</scope>
    <source>
        <strain evidence="2 3">WIGA</strain>
    </source>
</reference>
<name>A0A0W0RIH4_LEGBO</name>
<dbReference type="PATRIC" id="fig|447.4.peg.2588"/>
<dbReference type="PROSITE" id="PS50075">
    <property type="entry name" value="CARRIER"/>
    <property type="match status" value="1"/>
</dbReference>
<gene>
    <name evidence="2" type="ORF">Lboz_2437</name>
</gene>
<dbReference type="InterPro" id="IPR036736">
    <property type="entry name" value="ACP-like_sf"/>
</dbReference>
<feature type="domain" description="Carrier" evidence="1">
    <location>
        <begin position="1"/>
        <end position="75"/>
    </location>
</feature>
<evidence type="ECO:0000259" key="1">
    <source>
        <dbReference type="PROSITE" id="PS50075"/>
    </source>
</evidence>
<organism evidence="2 3">
    <name type="scientific">Legionella bozemanae</name>
    <name type="common">Fluoribacter bozemanae</name>
    <dbReference type="NCBI Taxonomy" id="447"/>
    <lineage>
        <taxon>Bacteria</taxon>
        <taxon>Pseudomonadati</taxon>
        <taxon>Pseudomonadota</taxon>
        <taxon>Gammaproteobacteria</taxon>
        <taxon>Legionellales</taxon>
        <taxon>Legionellaceae</taxon>
        <taxon>Legionella</taxon>
    </lineage>
</organism>
<dbReference type="STRING" id="447.Lboz_2437"/>
<accession>A0A0W0RIH4</accession>
<sequence length="77" mass="8742">MLTERIRNTLTKIGLAYPHQDTSASLEQGGLDSLMLALLIIELEREFKIKIPVMPLVKEHYESINSIEKHLIELGAQ</sequence>
<dbReference type="EMBL" id="LNXU01000032">
    <property type="protein sequence ID" value="KTC70860.1"/>
    <property type="molecule type" value="Genomic_DNA"/>
</dbReference>
<dbReference type="Proteomes" id="UP000054695">
    <property type="component" value="Unassembled WGS sequence"/>
</dbReference>
<protein>
    <submittedName>
        <fullName evidence="2">Acyl carrier protein</fullName>
    </submittedName>
</protein>
<dbReference type="AlphaFoldDB" id="A0A0W0RIH4"/>
<dbReference type="Gene3D" id="1.10.1200.10">
    <property type="entry name" value="ACP-like"/>
    <property type="match status" value="1"/>
</dbReference>
<dbReference type="OrthoDB" id="5647124at2"/>
<proteinExistence type="predicted"/>
<dbReference type="InterPro" id="IPR009081">
    <property type="entry name" value="PP-bd_ACP"/>
</dbReference>
<dbReference type="Pfam" id="PF00550">
    <property type="entry name" value="PP-binding"/>
    <property type="match status" value="1"/>
</dbReference>
<keyword evidence="3" id="KW-1185">Reference proteome</keyword>
<evidence type="ECO:0000313" key="3">
    <source>
        <dbReference type="Proteomes" id="UP000054695"/>
    </source>
</evidence>
<dbReference type="SUPFAM" id="SSF47336">
    <property type="entry name" value="ACP-like"/>
    <property type="match status" value="1"/>
</dbReference>